<protein>
    <submittedName>
        <fullName evidence="2">DUF4910 domain-containing protein</fullName>
    </submittedName>
</protein>
<dbReference type="InterPro" id="IPR045175">
    <property type="entry name" value="M28_fam"/>
</dbReference>
<accession>A0A8T4ITU0</accession>
<dbReference type="AlphaFoldDB" id="A0A8T4ITU0"/>
<feature type="domain" description="Peptidase M28" evidence="1">
    <location>
        <begin position="219"/>
        <end position="419"/>
    </location>
</feature>
<dbReference type="Proteomes" id="UP000675554">
    <property type="component" value="Unassembled WGS sequence"/>
</dbReference>
<evidence type="ECO:0000313" key="2">
    <source>
        <dbReference type="EMBL" id="MBR7672654.1"/>
    </source>
</evidence>
<dbReference type="InterPro" id="IPR007484">
    <property type="entry name" value="Peptidase_M28"/>
</dbReference>
<organism evidence="2 3">
    <name type="scientific">Streptomyces daliensis</name>
    <dbReference type="NCBI Taxonomy" id="299421"/>
    <lineage>
        <taxon>Bacteria</taxon>
        <taxon>Bacillati</taxon>
        <taxon>Actinomycetota</taxon>
        <taxon>Actinomycetes</taxon>
        <taxon>Kitasatosporales</taxon>
        <taxon>Streptomycetaceae</taxon>
        <taxon>Streptomyces</taxon>
    </lineage>
</organism>
<gene>
    <name evidence="2" type="ORF">KDA82_06375</name>
</gene>
<dbReference type="GO" id="GO:0008235">
    <property type="term" value="F:metalloexopeptidase activity"/>
    <property type="evidence" value="ECO:0007669"/>
    <property type="project" value="InterPro"/>
</dbReference>
<dbReference type="Pfam" id="PF04389">
    <property type="entry name" value="Peptidase_M28"/>
    <property type="match status" value="1"/>
</dbReference>
<dbReference type="PANTHER" id="PTHR12147:SF26">
    <property type="entry name" value="PEPTIDASE M28 DOMAIN-CONTAINING PROTEIN"/>
    <property type="match status" value="1"/>
</dbReference>
<sequence length="628" mass="66671">MDDLRRLVERTHEDVDTDRTMGLLRRLVRHDRYQASHGVHAAAALVATAAEEAGLVDVEILRLPADGSHRWWTFTAPVGWTPHSASLALADGGPPLMRYPEQPYGLAAYSAPTPPGGVELPLVRWPDDPPHEWPDGALVLHAGPPGPDLVPLLLGHRARAVAVGNEGPVRRLELPHGTELSGFSVPPAAFARLDRARRAGGGVRVAVRAEQGPDTMPVVTARTPGGTVPGAHALVTAHLCHPAPGANDNASGVCTALETGRLLAARAPRRPVRFVWAPEIVGTAAYAHTAYQLRGDPLPFAAVNLDMTGEDQRLCGSPLIVERSPQHLPSCLTPVVEECVRALPPAGRSFSGAVGCDTWAWRATPFTGASDHGVLADRSLGIPSVQLGHWPDRFHHSDADSVDKTDPAELRRSAAVAASALTLLCEAHGEDGPVGMAELAALTARWGARRLAERLPAPGAPEHSRTGRVDPFAAEHAEAALERTAAVAAGALTSLEALGADPGLTRRWADRLPPVAAALSPLAGTPMASGTPTAPGDGRVYARAWPGPFNLRALLSDSTAEDRAWFLERMAEDERGWYARAMSLAQGVDGAAHETRLIEHAALDSLLSFDVAEARRFLHLMLRAGWTV</sequence>
<evidence type="ECO:0000313" key="3">
    <source>
        <dbReference type="Proteomes" id="UP000675554"/>
    </source>
</evidence>
<dbReference type="EMBL" id="JAGSMN010000122">
    <property type="protein sequence ID" value="MBR7672654.1"/>
    <property type="molecule type" value="Genomic_DNA"/>
</dbReference>
<name>A0A8T4ITU0_9ACTN</name>
<dbReference type="GO" id="GO:0006508">
    <property type="term" value="P:proteolysis"/>
    <property type="evidence" value="ECO:0007669"/>
    <property type="project" value="InterPro"/>
</dbReference>
<dbReference type="Gene3D" id="3.40.630.10">
    <property type="entry name" value="Zn peptidases"/>
    <property type="match status" value="1"/>
</dbReference>
<proteinExistence type="predicted"/>
<keyword evidence="3" id="KW-1185">Reference proteome</keyword>
<evidence type="ECO:0000259" key="1">
    <source>
        <dbReference type="Pfam" id="PF04389"/>
    </source>
</evidence>
<dbReference type="PANTHER" id="PTHR12147">
    <property type="entry name" value="METALLOPEPTIDASE M28 FAMILY MEMBER"/>
    <property type="match status" value="1"/>
</dbReference>
<reference evidence="2" key="1">
    <citation type="submission" date="2021-04" db="EMBL/GenBank/DDBJ databases">
        <title>Sequencing of actinobacteria type strains.</title>
        <authorList>
            <person name="Nguyen G.-S."/>
            <person name="Wentzel A."/>
        </authorList>
    </citation>
    <scope>NUCLEOTIDE SEQUENCE</scope>
    <source>
        <strain evidence="2">DSM 42095</strain>
    </source>
</reference>
<comment type="caution">
    <text evidence="2">The sequence shown here is derived from an EMBL/GenBank/DDBJ whole genome shotgun (WGS) entry which is preliminary data.</text>
</comment>
<dbReference type="SUPFAM" id="SSF53187">
    <property type="entry name" value="Zn-dependent exopeptidases"/>
    <property type="match status" value="1"/>
</dbReference>